<protein>
    <submittedName>
        <fullName evidence="3">Metal-dependent phosphoesterase TrpH</fullName>
    </submittedName>
</protein>
<accession>A0A927MXX7</accession>
<feature type="region of interest" description="Disordered" evidence="1">
    <location>
        <begin position="506"/>
        <end position="527"/>
    </location>
</feature>
<dbReference type="SUPFAM" id="SSF50939">
    <property type="entry name" value="Sialidases"/>
    <property type="match status" value="1"/>
</dbReference>
<comment type="caution">
    <text evidence="3">The sequence shown here is derived from an EMBL/GenBank/DDBJ whole genome shotgun (WGS) entry which is preliminary data.</text>
</comment>
<evidence type="ECO:0000313" key="4">
    <source>
        <dbReference type="Proteomes" id="UP000638648"/>
    </source>
</evidence>
<evidence type="ECO:0000256" key="1">
    <source>
        <dbReference type="SAM" id="MobiDB-lite"/>
    </source>
</evidence>
<dbReference type="CDD" id="cd15482">
    <property type="entry name" value="Sialidase_non-viral"/>
    <property type="match status" value="1"/>
</dbReference>
<dbReference type="Proteomes" id="UP000638648">
    <property type="component" value="Unassembled WGS sequence"/>
</dbReference>
<feature type="signal peptide" evidence="2">
    <location>
        <begin position="1"/>
        <end position="20"/>
    </location>
</feature>
<dbReference type="AlphaFoldDB" id="A0A927MXX7"/>
<dbReference type="RefSeq" id="WP_192752635.1">
    <property type="nucleotide sequence ID" value="NZ_BAABJL010000012.1"/>
</dbReference>
<evidence type="ECO:0000313" key="3">
    <source>
        <dbReference type="EMBL" id="MBE1608961.1"/>
    </source>
</evidence>
<dbReference type="CDD" id="cd07432">
    <property type="entry name" value="PHP_HisPPase"/>
    <property type="match status" value="1"/>
</dbReference>
<feature type="region of interest" description="Disordered" evidence="1">
    <location>
        <begin position="23"/>
        <end position="74"/>
    </location>
</feature>
<keyword evidence="4" id="KW-1185">Reference proteome</keyword>
<dbReference type="Gene3D" id="2.120.10.10">
    <property type="match status" value="1"/>
</dbReference>
<name>A0A927MXX7_9ACTN</name>
<organism evidence="3 4">
    <name type="scientific">Actinopolymorpha pittospori</name>
    <dbReference type="NCBI Taxonomy" id="648752"/>
    <lineage>
        <taxon>Bacteria</taxon>
        <taxon>Bacillati</taxon>
        <taxon>Actinomycetota</taxon>
        <taxon>Actinomycetes</taxon>
        <taxon>Propionibacteriales</taxon>
        <taxon>Actinopolymorphaceae</taxon>
        <taxon>Actinopolymorpha</taxon>
    </lineage>
</organism>
<proteinExistence type="predicted"/>
<dbReference type="EMBL" id="JADBEM010000001">
    <property type="protein sequence ID" value="MBE1608961.1"/>
    <property type="molecule type" value="Genomic_DNA"/>
</dbReference>
<dbReference type="InterPro" id="IPR036278">
    <property type="entry name" value="Sialidase_sf"/>
</dbReference>
<dbReference type="InterPro" id="IPR016195">
    <property type="entry name" value="Pol/histidinol_Pase-like"/>
</dbReference>
<sequence>MAAATVTAAAAGLAPNAALAAARPDAAAGVGAARGTGRRAGTWLAGDTHVHTDHSSDGSTPRQLSDQRDPGDMPVQAQLSKAEENGADFLPLTDHRVYDQHWDPQWESKNMLLIPGEEVNGSPHAVVLGAVDTVVDGANPAGSAEFRHFQQSIWEAQAQHAVWQTAHPDDGEYTRADGPSANASAQGVNTVEIWNASSDPDVEIEYAENRWNAGFRFAAVGAGDSHHRPLWETQAPGNPTTWVFAADRSVRAILDALRAGHTTVGRHKSGPFLTIEADVNGDGRFEAMGGDEVIVRQRHLHRRAALRVRVQSGKGARVLVYATPGRSAGPLAEFTAASDDETYDVPLAFPAGVERHAWFRAEVRQPGQLSGREADPTLPDQLYAATTPVFVSVGSAAEPEPEIPLPAAERGADGAQLVIGEQGAFAGFADVAVADGTRHVVAEVHDDHRTTVVYRRVEERGHPAKAVVLSGDSGTARFPRIAASGKDVWVVWQDERGHEQPHRPTILLRHSSNGGKTFGKAQQLSDGRGRAEHPALAVLNGRHPLVAWADNAGGGAFDVLAQVVGVDRRPVNLSAQGKVTDPGDPDADARSPRWPASLFPAVAADGDGRAVVIWQDDRYDPDPLWTGHTPPPGEEASGGTSPDNWQILARTLPSPGADWTELVKVSKATDAASVHPAIAVDGDGGFVVAWETKALSQSGVNLSLRSARSGDAGATWSDPEPVALDPVAMSQRPSLSADPDGAVRVVWYDSRSVDWRWKVFTARLDAGSGWSAAERLTVPGNNTWPAIDGGTVVFTTDRSATRIQRDSTHEIHLIQAG</sequence>
<dbReference type="NCBIfam" id="NF038032">
    <property type="entry name" value="CehA_McbA_metalo"/>
    <property type="match status" value="1"/>
</dbReference>
<reference evidence="3" key="1">
    <citation type="submission" date="2020-10" db="EMBL/GenBank/DDBJ databases">
        <title>Sequencing the genomes of 1000 actinobacteria strains.</title>
        <authorList>
            <person name="Klenk H.-P."/>
        </authorList>
    </citation>
    <scope>NUCLEOTIDE SEQUENCE</scope>
    <source>
        <strain evidence="3">DSM 45354</strain>
    </source>
</reference>
<dbReference type="SUPFAM" id="SSF89550">
    <property type="entry name" value="PHP domain-like"/>
    <property type="match status" value="1"/>
</dbReference>
<dbReference type="Gene3D" id="3.20.20.140">
    <property type="entry name" value="Metal-dependent hydrolases"/>
    <property type="match status" value="1"/>
</dbReference>
<gene>
    <name evidence="3" type="ORF">HEB94_005809</name>
</gene>
<feature type="chain" id="PRO_5036883333" evidence="2">
    <location>
        <begin position="21"/>
        <end position="817"/>
    </location>
</feature>
<feature type="compositionally biased region" description="Polar residues" evidence="1">
    <location>
        <begin position="510"/>
        <end position="525"/>
    </location>
</feature>
<keyword evidence="2" id="KW-0732">Signal</keyword>
<feature type="region of interest" description="Disordered" evidence="1">
    <location>
        <begin position="622"/>
        <end position="643"/>
    </location>
</feature>
<feature type="compositionally biased region" description="Low complexity" evidence="1">
    <location>
        <begin position="23"/>
        <end position="46"/>
    </location>
</feature>
<evidence type="ECO:0000256" key="2">
    <source>
        <dbReference type="SAM" id="SignalP"/>
    </source>
</evidence>